<sequence length="181" mass="20505">MTPDELQNAEFLSSTPHDNPRPSSTISLDNTDYRILQMLQKDSRITNKQLAAAVHLSPTPTFERVKKLEREGFIKRYTAVLDAERLACGFIVFCFLRMKQHSYENGIKIMEAVQNIPEIVECFNISGDYDFLLKIHTSDMKSYQKFILRILGDLNCIGSISSSFVLGEVKSGGEIPLPIQD</sequence>
<dbReference type="EMBL" id="SRYB01000008">
    <property type="protein sequence ID" value="TGY79148.1"/>
    <property type="molecule type" value="Genomic_DNA"/>
</dbReference>
<keyword evidence="2" id="KW-1185">Reference proteome</keyword>
<evidence type="ECO:0000313" key="1">
    <source>
        <dbReference type="EMBL" id="TGY79148.1"/>
    </source>
</evidence>
<protein>
    <submittedName>
        <fullName evidence="1">Lrp/AsnC family transcriptional regulator</fullName>
    </submittedName>
</protein>
<gene>
    <name evidence="1" type="ORF">E5331_07140</name>
</gene>
<name>A0AC61RHA9_9BACT</name>
<organism evidence="1 2">
    <name type="scientific">Lepagella muris</name>
    <dbReference type="NCBI Taxonomy" id="3032870"/>
    <lineage>
        <taxon>Bacteria</taxon>
        <taxon>Pseudomonadati</taxon>
        <taxon>Bacteroidota</taxon>
        <taxon>Bacteroidia</taxon>
        <taxon>Bacteroidales</taxon>
        <taxon>Muribaculaceae</taxon>
        <taxon>Lepagella</taxon>
    </lineage>
</organism>
<comment type="caution">
    <text evidence="1">The sequence shown here is derived from an EMBL/GenBank/DDBJ whole genome shotgun (WGS) entry which is preliminary data.</text>
</comment>
<dbReference type="Proteomes" id="UP000306319">
    <property type="component" value="Unassembled WGS sequence"/>
</dbReference>
<reference evidence="1" key="1">
    <citation type="submission" date="2019-04" db="EMBL/GenBank/DDBJ databases">
        <title>Microbes associate with the intestines of laboratory mice.</title>
        <authorList>
            <person name="Navarre W."/>
            <person name="Wong E."/>
            <person name="Huang K."/>
            <person name="Tropini C."/>
            <person name="Ng K."/>
            <person name="Yu B."/>
        </authorList>
    </citation>
    <scope>NUCLEOTIDE SEQUENCE</scope>
    <source>
        <strain evidence="1">NM04_E33</strain>
    </source>
</reference>
<proteinExistence type="predicted"/>
<accession>A0AC61RHA9</accession>
<evidence type="ECO:0000313" key="2">
    <source>
        <dbReference type="Proteomes" id="UP000306319"/>
    </source>
</evidence>